<reference evidence="2" key="1">
    <citation type="journal article" date="2023" name="Mol. Phylogenet. Evol.">
        <title>Genome-scale phylogeny and comparative genomics of the fungal order Sordariales.</title>
        <authorList>
            <person name="Hensen N."/>
            <person name="Bonometti L."/>
            <person name="Westerberg I."/>
            <person name="Brannstrom I.O."/>
            <person name="Guillou S."/>
            <person name="Cros-Aarteil S."/>
            <person name="Calhoun S."/>
            <person name="Haridas S."/>
            <person name="Kuo A."/>
            <person name="Mondo S."/>
            <person name="Pangilinan J."/>
            <person name="Riley R."/>
            <person name="LaButti K."/>
            <person name="Andreopoulos B."/>
            <person name="Lipzen A."/>
            <person name="Chen C."/>
            <person name="Yan M."/>
            <person name="Daum C."/>
            <person name="Ng V."/>
            <person name="Clum A."/>
            <person name="Steindorff A."/>
            <person name="Ohm R.A."/>
            <person name="Martin F."/>
            <person name="Silar P."/>
            <person name="Natvig D.O."/>
            <person name="Lalanne C."/>
            <person name="Gautier V."/>
            <person name="Ament-Velasquez S.L."/>
            <person name="Kruys A."/>
            <person name="Hutchinson M.I."/>
            <person name="Powell A.J."/>
            <person name="Barry K."/>
            <person name="Miller A.N."/>
            <person name="Grigoriev I.V."/>
            <person name="Debuchy R."/>
            <person name="Gladieux P."/>
            <person name="Hiltunen Thoren M."/>
            <person name="Johannesson H."/>
        </authorList>
    </citation>
    <scope>NUCLEOTIDE SEQUENCE</scope>
    <source>
        <strain evidence="2">CBS 333.67</strain>
    </source>
</reference>
<feature type="region of interest" description="Disordered" evidence="1">
    <location>
        <begin position="1"/>
        <end position="28"/>
    </location>
</feature>
<organism evidence="2 3">
    <name type="scientific">Chaetomium strumarium</name>
    <dbReference type="NCBI Taxonomy" id="1170767"/>
    <lineage>
        <taxon>Eukaryota</taxon>
        <taxon>Fungi</taxon>
        <taxon>Dikarya</taxon>
        <taxon>Ascomycota</taxon>
        <taxon>Pezizomycotina</taxon>
        <taxon>Sordariomycetes</taxon>
        <taxon>Sordariomycetidae</taxon>
        <taxon>Sordariales</taxon>
        <taxon>Chaetomiaceae</taxon>
        <taxon>Chaetomium</taxon>
    </lineage>
</organism>
<feature type="compositionally biased region" description="Polar residues" evidence="1">
    <location>
        <begin position="10"/>
        <end position="20"/>
    </location>
</feature>
<feature type="region of interest" description="Disordered" evidence="1">
    <location>
        <begin position="129"/>
        <end position="148"/>
    </location>
</feature>
<name>A0AAJ0M512_9PEZI</name>
<accession>A0AAJ0M512</accession>
<proteinExistence type="predicted"/>
<keyword evidence="3" id="KW-1185">Reference proteome</keyword>
<dbReference type="GeneID" id="87880641"/>
<dbReference type="EMBL" id="JAUDZG010000002">
    <property type="protein sequence ID" value="KAK3309288.1"/>
    <property type="molecule type" value="Genomic_DNA"/>
</dbReference>
<comment type="caution">
    <text evidence="2">The sequence shown here is derived from an EMBL/GenBank/DDBJ whole genome shotgun (WGS) entry which is preliminary data.</text>
</comment>
<protein>
    <submittedName>
        <fullName evidence="2">Uncharacterized protein</fullName>
    </submittedName>
</protein>
<evidence type="ECO:0000313" key="2">
    <source>
        <dbReference type="EMBL" id="KAK3309288.1"/>
    </source>
</evidence>
<evidence type="ECO:0000256" key="1">
    <source>
        <dbReference type="SAM" id="MobiDB-lite"/>
    </source>
</evidence>
<feature type="compositionally biased region" description="Basic residues" evidence="1">
    <location>
        <begin position="134"/>
        <end position="148"/>
    </location>
</feature>
<evidence type="ECO:0000313" key="3">
    <source>
        <dbReference type="Proteomes" id="UP001273166"/>
    </source>
</evidence>
<dbReference type="AlphaFoldDB" id="A0AAJ0M512"/>
<sequence length="148" mass="16720">MQLRPAANEPESQPNYSPETAQRPRRTDFLHPGYSNGIVLLSLPALDSGGIDYDTALTACGLIAGNRWGDGFFSSDRIGALRVERPNGGILREAQYFFQLPAPLDPPYPVVPRFAEWRFPHTICHPCSRDGRKMRQRPARQQRQRGYP</sequence>
<dbReference type="RefSeq" id="XP_062725068.1">
    <property type="nucleotide sequence ID" value="XM_062861812.1"/>
</dbReference>
<dbReference type="Proteomes" id="UP001273166">
    <property type="component" value="Unassembled WGS sequence"/>
</dbReference>
<reference evidence="2" key="2">
    <citation type="submission" date="2023-06" db="EMBL/GenBank/DDBJ databases">
        <authorList>
            <consortium name="Lawrence Berkeley National Laboratory"/>
            <person name="Mondo S.J."/>
            <person name="Hensen N."/>
            <person name="Bonometti L."/>
            <person name="Westerberg I."/>
            <person name="Brannstrom I.O."/>
            <person name="Guillou S."/>
            <person name="Cros-Aarteil S."/>
            <person name="Calhoun S."/>
            <person name="Haridas S."/>
            <person name="Kuo A."/>
            <person name="Pangilinan J."/>
            <person name="Riley R."/>
            <person name="Labutti K."/>
            <person name="Andreopoulos B."/>
            <person name="Lipzen A."/>
            <person name="Chen C."/>
            <person name="Yanf M."/>
            <person name="Daum C."/>
            <person name="Ng V."/>
            <person name="Clum A."/>
            <person name="Steindorff A."/>
            <person name="Ohm R."/>
            <person name="Martin F."/>
            <person name="Silar P."/>
            <person name="Natvig D."/>
            <person name="Lalanne C."/>
            <person name="Gautier V."/>
            <person name="Ament-Velasquez S.L."/>
            <person name="Kruys A."/>
            <person name="Hutchinson M.I."/>
            <person name="Powell A.J."/>
            <person name="Barry K."/>
            <person name="Miller A.N."/>
            <person name="Grigoriev I.V."/>
            <person name="Debuchy R."/>
            <person name="Gladieux P."/>
            <person name="Thoren M.H."/>
            <person name="Johannesson H."/>
        </authorList>
    </citation>
    <scope>NUCLEOTIDE SEQUENCE</scope>
    <source>
        <strain evidence="2">CBS 333.67</strain>
    </source>
</reference>
<gene>
    <name evidence="2" type="ORF">B0T15DRAFT_136081</name>
</gene>